<dbReference type="Gene3D" id="3.30.420.40">
    <property type="match status" value="2"/>
</dbReference>
<dbReference type="InterPro" id="IPR000600">
    <property type="entry name" value="ROK"/>
</dbReference>
<sequence>MLRIYAVVAIERLASDNPDGRLNLVLIHGMDTRILIRQRPCSDRLFRIADHAAEALLRAASSGAICVYEVVSPFTSPRQLDSHRLILAIAKGDSFAYDGHDMSRTGNDKERVSSRRQTELAVLQLIQREPAISRVELAHRLGLSTANITGVVGALVEKNFLVEEMSAAKVVGRRRISLTMHPDLGNVVGVDIGTFNLRIAVTDLNGKLLGYREEATEMWRGREAVLSRCFQLIDETLASSSIPVSKVLGIGVAFSGVIDVAEGMVLSYPRLGHAEQWKNVPLKKLVEDYFGIPCLLEDSARAVATTERFLGAGQNFQDFVYVDAGMGIGASIFIGGSIYRGFNGSAGEFGHMTVDENGPLCLCGNNGCLEAMASSATIIESVRRALSKGVISKTLEMANNQMDRISIEIIARAAEENDSLAYRVLSEAASHIGASAADLVNLLNPEAIIFGGALFRAAPVLLLDQIRRVVRQRAMEKSVNDVQLLSSPLGTNAGAVGAARLTAAAMIDTIHHRRGAEAAIPTMPQPAVPAG</sequence>
<dbReference type="InterPro" id="IPR043129">
    <property type="entry name" value="ATPase_NBD"/>
</dbReference>
<protein>
    <submittedName>
        <fullName evidence="2">ROK family transcriptional regulator</fullName>
    </submittedName>
</protein>
<dbReference type="OrthoDB" id="9796533at2"/>
<accession>A0A5B9EE47</accession>
<evidence type="ECO:0000256" key="1">
    <source>
        <dbReference type="ARBA" id="ARBA00006479"/>
    </source>
</evidence>
<dbReference type="Proteomes" id="UP000321820">
    <property type="component" value="Chromosome"/>
</dbReference>
<dbReference type="SUPFAM" id="SSF46785">
    <property type="entry name" value="Winged helix' DNA-binding domain"/>
    <property type="match status" value="1"/>
</dbReference>
<proteinExistence type="inferred from homology"/>
<evidence type="ECO:0000313" key="3">
    <source>
        <dbReference type="Proteomes" id="UP000321820"/>
    </source>
</evidence>
<keyword evidence="3" id="KW-1185">Reference proteome</keyword>
<name>A0A5B9EE47_9BACT</name>
<reference evidence="2 3" key="1">
    <citation type="submission" date="2019-08" db="EMBL/GenBank/DDBJ databases">
        <title>Complete genome sequence of Terriglobus albidus strain ORNL.</title>
        <authorList>
            <person name="Podar M."/>
        </authorList>
    </citation>
    <scope>NUCLEOTIDE SEQUENCE [LARGE SCALE GENOMIC DNA]</scope>
    <source>
        <strain evidence="2 3">ORNL</strain>
    </source>
</reference>
<dbReference type="PANTHER" id="PTHR18964">
    <property type="entry name" value="ROK (REPRESSOR, ORF, KINASE) FAMILY"/>
    <property type="match status" value="1"/>
</dbReference>
<comment type="similarity">
    <text evidence="1">Belongs to the ROK (NagC/XylR) family.</text>
</comment>
<gene>
    <name evidence="2" type="ORF">FTW19_10150</name>
</gene>
<dbReference type="Pfam" id="PF13412">
    <property type="entry name" value="HTH_24"/>
    <property type="match status" value="1"/>
</dbReference>
<dbReference type="EMBL" id="CP042806">
    <property type="protein sequence ID" value="QEE28326.1"/>
    <property type="molecule type" value="Genomic_DNA"/>
</dbReference>
<organism evidence="2 3">
    <name type="scientific">Terriglobus albidus</name>
    <dbReference type="NCBI Taxonomy" id="1592106"/>
    <lineage>
        <taxon>Bacteria</taxon>
        <taxon>Pseudomonadati</taxon>
        <taxon>Acidobacteriota</taxon>
        <taxon>Terriglobia</taxon>
        <taxon>Terriglobales</taxon>
        <taxon>Acidobacteriaceae</taxon>
        <taxon>Terriglobus</taxon>
    </lineage>
</organism>
<dbReference type="AlphaFoldDB" id="A0A5B9EE47"/>
<dbReference type="Pfam" id="PF00480">
    <property type="entry name" value="ROK"/>
    <property type="match status" value="1"/>
</dbReference>
<dbReference type="InterPro" id="IPR036390">
    <property type="entry name" value="WH_DNA-bd_sf"/>
</dbReference>
<evidence type="ECO:0000313" key="2">
    <source>
        <dbReference type="EMBL" id="QEE28326.1"/>
    </source>
</evidence>
<dbReference type="SUPFAM" id="SSF53067">
    <property type="entry name" value="Actin-like ATPase domain"/>
    <property type="match status" value="1"/>
</dbReference>
<dbReference type="InterPro" id="IPR036388">
    <property type="entry name" value="WH-like_DNA-bd_sf"/>
</dbReference>
<dbReference type="KEGG" id="talb:FTW19_10150"/>
<dbReference type="Gene3D" id="1.10.10.10">
    <property type="entry name" value="Winged helix-like DNA-binding domain superfamily/Winged helix DNA-binding domain"/>
    <property type="match status" value="1"/>
</dbReference>
<dbReference type="PANTHER" id="PTHR18964:SF149">
    <property type="entry name" value="BIFUNCTIONAL UDP-N-ACETYLGLUCOSAMINE 2-EPIMERASE_N-ACETYLMANNOSAMINE KINASE"/>
    <property type="match status" value="1"/>
</dbReference>
<dbReference type="CDD" id="cd24076">
    <property type="entry name" value="ASKHA_ATPase_ROK_BsXylR-like"/>
    <property type="match status" value="1"/>
</dbReference>